<sequence>MIFQHLEPLDTAQRRAVGSAGGLVRVRAGAGTGKTRVLTTRIAYLIDSGVDPSTIFATTFTKDAALEMKGRVKDLIPGVVGKVNICTLHSMAARILLEFWEQAGLPERRLNIAEDSEAREVLSHVVGEVRGRVKPGAEASEEANEQFQNDLSDIMKKISRWKENGITAWEVNSNPDLSAEKKAVAEIYQAYQTEMLKRSLMDFGDLTMRAVGLLETNHEVRWLVSNQVQWMLVDEFQDTNRVQLKLLSLVTSTHQNLLVVGDDDQSLYSFRGALPFLMDNLNSYLEEVSGTGDISIYDVSLVTNRRCTDQVLDAANKIVGYNQRKIPKELRSGRSGAPVAVLGSASETHEAETVAARVSELIASGVKPEEIAILARTGYALEPVNRALLRAKIPHTRQSMLPFREREEVLDVMAYLKLALNHSDAHAFQRIASRPARGLGAVAIETIIKMAAANNVGFPHALEALAATGVLTANAKKGVLSLARHLQVLSDAASNLEDSKELLAYVLDEIGYRKWATGRKNAAPTLQLSFQAFREIAEDTPAFIDFMTESALVGDIGGKSEIGVHLGTIHGAKGLEWDHVFLVAFEEGILPSKRALKEAALGGDPSNPLAYHGGGGLQEERRLAHVALTRARHTATISFAMARGKGKTRSESKPSRFIREAGLIAPTTHQTLVMKQPAGAKKAKARKPALW</sequence>
<keyword evidence="3 12" id="KW-0378">Hydrolase</keyword>
<dbReference type="GO" id="GO:0005829">
    <property type="term" value="C:cytosol"/>
    <property type="evidence" value="ECO:0007669"/>
    <property type="project" value="TreeGrafter"/>
</dbReference>
<feature type="domain" description="UvrD-like helicase C-terminal" evidence="15">
    <location>
        <begin position="309"/>
        <end position="574"/>
    </location>
</feature>
<comment type="similarity">
    <text evidence="1">Belongs to the helicase family. UvrD subfamily.</text>
</comment>
<evidence type="ECO:0000256" key="5">
    <source>
        <dbReference type="ARBA" id="ARBA00022840"/>
    </source>
</evidence>
<organism evidence="16 17">
    <name type="scientific">Thalassospira xianhensis MCCC 1A02616</name>
    <dbReference type="NCBI Taxonomy" id="1177929"/>
    <lineage>
        <taxon>Bacteria</taxon>
        <taxon>Pseudomonadati</taxon>
        <taxon>Pseudomonadota</taxon>
        <taxon>Alphaproteobacteria</taxon>
        <taxon>Rhodospirillales</taxon>
        <taxon>Thalassospiraceae</taxon>
        <taxon>Thalassospira</taxon>
    </lineage>
</organism>
<evidence type="ECO:0000313" key="16">
    <source>
        <dbReference type="EMBL" id="RCK07834.1"/>
    </source>
</evidence>
<evidence type="ECO:0000256" key="8">
    <source>
        <dbReference type="ARBA" id="ARBA00034617"/>
    </source>
</evidence>
<keyword evidence="4 12" id="KW-0347">Helicase</keyword>
<evidence type="ECO:0000256" key="6">
    <source>
        <dbReference type="ARBA" id="ARBA00023125"/>
    </source>
</evidence>
<evidence type="ECO:0000256" key="11">
    <source>
        <dbReference type="ARBA" id="ARBA00048988"/>
    </source>
</evidence>
<comment type="caution">
    <text evidence="16">The sequence shown here is derived from an EMBL/GenBank/DDBJ whole genome shotgun (WGS) entry which is preliminary data.</text>
</comment>
<evidence type="ECO:0000259" key="14">
    <source>
        <dbReference type="PROSITE" id="PS51198"/>
    </source>
</evidence>
<dbReference type="InterPro" id="IPR027417">
    <property type="entry name" value="P-loop_NTPase"/>
</dbReference>
<dbReference type="Pfam" id="PF00580">
    <property type="entry name" value="UvrD-helicase"/>
    <property type="match status" value="1"/>
</dbReference>
<keyword evidence="7" id="KW-0413">Isomerase</keyword>
<reference evidence="16 17" key="1">
    <citation type="submission" date="2014-07" db="EMBL/GenBank/DDBJ databases">
        <title>Draft genome sequence of Thalassospira xianhensis P-4 (MCCC 1A02616).</title>
        <authorList>
            <person name="Lai Q."/>
            <person name="Shao Z."/>
        </authorList>
    </citation>
    <scope>NUCLEOTIDE SEQUENCE [LARGE SCALE GENOMIC DNA]</scope>
    <source>
        <strain evidence="16 17">MCCC 1A02616</strain>
    </source>
</reference>
<evidence type="ECO:0000256" key="9">
    <source>
        <dbReference type="ARBA" id="ARBA00034808"/>
    </source>
</evidence>
<proteinExistence type="inferred from homology"/>
<evidence type="ECO:0000256" key="13">
    <source>
        <dbReference type="SAM" id="Coils"/>
    </source>
</evidence>
<evidence type="ECO:0000259" key="15">
    <source>
        <dbReference type="PROSITE" id="PS51217"/>
    </source>
</evidence>
<dbReference type="PANTHER" id="PTHR11070:SF2">
    <property type="entry name" value="ATP-DEPENDENT DNA HELICASE SRS2"/>
    <property type="match status" value="1"/>
</dbReference>
<dbReference type="PANTHER" id="PTHR11070">
    <property type="entry name" value="UVRD / RECB / PCRA DNA HELICASE FAMILY MEMBER"/>
    <property type="match status" value="1"/>
</dbReference>
<dbReference type="EC" id="5.6.2.4" evidence="9"/>
<evidence type="ECO:0000313" key="17">
    <source>
        <dbReference type="Proteomes" id="UP000252419"/>
    </source>
</evidence>
<dbReference type="CDD" id="cd17932">
    <property type="entry name" value="DEXQc_UvrD"/>
    <property type="match status" value="1"/>
</dbReference>
<dbReference type="InterPro" id="IPR013986">
    <property type="entry name" value="DExx_box_DNA_helicase_dom_sf"/>
</dbReference>
<dbReference type="AlphaFoldDB" id="A0A367UKH1"/>
<evidence type="ECO:0000256" key="10">
    <source>
        <dbReference type="ARBA" id="ARBA00034923"/>
    </source>
</evidence>
<dbReference type="GO" id="GO:0016887">
    <property type="term" value="F:ATP hydrolysis activity"/>
    <property type="evidence" value="ECO:0007669"/>
    <property type="project" value="RHEA"/>
</dbReference>
<dbReference type="Gene3D" id="1.10.486.10">
    <property type="entry name" value="PCRA, domain 4"/>
    <property type="match status" value="1"/>
</dbReference>
<keyword evidence="2 12" id="KW-0547">Nucleotide-binding</keyword>
<feature type="binding site" evidence="12">
    <location>
        <begin position="28"/>
        <end position="35"/>
    </location>
    <ligand>
        <name>ATP</name>
        <dbReference type="ChEBI" id="CHEBI:30616"/>
    </ligand>
</feature>
<keyword evidence="17" id="KW-1185">Reference proteome</keyword>
<feature type="coiled-coil region" evidence="13">
    <location>
        <begin position="137"/>
        <end position="164"/>
    </location>
</feature>
<dbReference type="GO" id="GO:0005524">
    <property type="term" value="F:ATP binding"/>
    <property type="evidence" value="ECO:0007669"/>
    <property type="project" value="UniProtKB-UniRule"/>
</dbReference>
<dbReference type="EMBL" id="JPWA01000001">
    <property type="protein sequence ID" value="RCK07834.1"/>
    <property type="molecule type" value="Genomic_DNA"/>
</dbReference>
<keyword evidence="13" id="KW-0175">Coiled coil</keyword>
<dbReference type="PROSITE" id="PS51217">
    <property type="entry name" value="UVRD_HELICASE_CTER"/>
    <property type="match status" value="1"/>
</dbReference>
<gene>
    <name evidence="16" type="ORF">TH5_02055</name>
</gene>
<evidence type="ECO:0000256" key="12">
    <source>
        <dbReference type="PROSITE-ProRule" id="PRU00560"/>
    </source>
</evidence>
<dbReference type="Proteomes" id="UP000252419">
    <property type="component" value="Unassembled WGS sequence"/>
</dbReference>
<dbReference type="SUPFAM" id="SSF52540">
    <property type="entry name" value="P-loop containing nucleoside triphosphate hydrolases"/>
    <property type="match status" value="1"/>
</dbReference>
<dbReference type="PROSITE" id="PS51198">
    <property type="entry name" value="UVRD_HELICASE_ATP_BIND"/>
    <property type="match status" value="1"/>
</dbReference>
<dbReference type="Pfam" id="PF13361">
    <property type="entry name" value="UvrD_C"/>
    <property type="match status" value="1"/>
</dbReference>
<feature type="domain" description="UvrD-like helicase ATP-binding" evidence="14">
    <location>
        <begin position="7"/>
        <end position="308"/>
    </location>
</feature>
<dbReference type="InterPro" id="IPR014016">
    <property type="entry name" value="UvrD-like_ATP-bd"/>
</dbReference>
<comment type="catalytic activity">
    <reaction evidence="8">
        <text>Couples ATP hydrolysis with the unwinding of duplex DNA by translocating in the 3'-5' direction.</text>
        <dbReference type="EC" id="5.6.2.4"/>
    </reaction>
</comment>
<evidence type="ECO:0000256" key="2">
    <source>
        <dbReference type="ARBA" id="ARBA00022741"/>
    </source>
</evidence>
<dbReference type="InterPro" id="IPR000212">
    <property type="entry name" value="DNA_helicase_UvrD/REP"/>
</dbReference>
<evidence type="ECO:0000256" key="7">
    <source>
        <dbReference type="ARBA" id="ARBA00023235"/>
    </source>
</evidence>
<dbReference type="InterPro" id="IPR014017">
    <property type="entry name" value="DNA_helicase_UvrD-like_C"/>
</dbReference>
<dbReference type="GO" id="GO:0043138">
    <property type="term" value="F:3'-5' DNA helicase activity"/>
    <property type="evidence" value="ECO:0007669"/>
    <property type="project" value="UniProtKB-EC"/>
</dbReference>
<dbReference type="GO" id="GO:0003677">
    <property type="term" value="F:DNA binding"/>
    <property type="evidence" value="ECO:0007669"/>
    <property type="project" value="UniProtKB-KW"/>
</dbReference>
<dbReference type="GO" id="GO:0033202">
    <property type="term" value="C:DNA helicase complex"/>
    <property type="evidence" value="ECO:0007669"/>
    <property type="project" value="TreeGrafter"/>
</dbReference>
<name>A0A367UKH1_9PROT</name>
<protein>
    <recommendedName>
        <fullName evidence="9">DNA 3'-5' helicase</fullName>
        <ecNumber evidence="9">5.6.2.4</ecNumber>
    </recommendedName>
    <alternativeName>
        <fullName evidence="10">DNA 3'-5' helicase II</fullName>
    </alternativeName>
</protein>
<accession>A0A367UKH1</accession>
<keyword evidence="5 12" id="KW-0067">ATP-binding</keyword>
<dbReference type="Gene3D" id="3.40.50.300">
    <property type="entry name" value="P-loop containing nucleotide triphosphate hydrolases"/>
    <property type="match status" value="2"/>
</dbReference>
<comment type="catalytic activity">
    <reaction evidence="11">
        <text>ATP + H2O = ADP + phosphate + H(+)</text>
        <dbReference type="Rhea" id="RHEA:13065"/>
        <dbReference type="ChEBI" id="CHEBI:15377"/>
        <dbReference type="ChEBI" id="CHEBI:15378"/>
        <dbReference type="ChEBI" id="CHEBI:30616"/>
        <dbReference type="ChEBI" id="CHEBI:43474"/>
        <dbReference type="ChEBI" id="CHEBI:456216"/>
        <dbReference type="EC" id="5.6.2.4"/>
    </reaction>
</comment>
<evidence type="ECO:0000256" key="4">
    <source>
        <dbReference type="ARBA" id="ARBA00022806"/>
    </source>
</evidence>
<keyword evidence="6" id="KW-0238">DNA-binding</keyword>
<dbReference type="GO" id="GO:0000725">
    <property type="term" value="P:recombinational repair"/>
    <property type="evidence" value="ECO:0007669"/>
    <property type="project" value="TreeGrafter"/>
</dbReference>
<evidence type="ECO:0000256" key="1">
    <source>
        <dbReference type="ARBA" id="ARBA00009922"/>
    </source>
</evidence>
<dbReference type="RefSeq" id="WP_114120467.1">
    <property type="nucleotide sequence ID" value="NZ_JPWA01000001.1"/>
</dbReference>
<dbReference type="Gene3D" id="1.10.10.160">
    <property type="match status" value="1"/>
</dbReference>
<evidence type="ECO:0000256" key="3">
    <source>
        <dbReference type="ARBA" id="ARBA00022801"/>
    </source>
</evidence>